<dbReference type="AlphaFoldDB" id="A0A1E5LBJ4"/>
<dbReference type="OrthoDB" id="2690797at2"/>
<dbReference type="STRING" id="1305675.BFG57_04905"/>
<evidence type="ECO:0008006" key="3">
    <source>
        <dbReference type="Google" id="ProtNLM"/>
    </source>
</evidence>
<dbReference type="PANTHER" id="PTHR32432">
    <property type="entry name" value="CELL DIVISION PROTEIN FTSA-RELATED"/>
    <property type="match status" value="1"/>
</dbReference>
<dbReference type="Proteomes" id="UP000095209">
    <property type="component" value="Unassembled WGS sequence"/>
</dbReference>
<organism evidence="1 2">
    <name type="scientific">Bacillus solimangrovi</name>
    <dbReference type="NCBI Taxonomy" id="1305675"/>
    <lineage>
        <taxon>Bacteria</taxon>
        <taxon>Bacillati</taxon>
        <taxon>Bacillota</taxon>
        <taxon>Bacilli</taxon>
        <taxon>Bacillales</taxon>
        <taxon>Bacillaceae</taxon>
        <taxon>Bacillus</taxon>
    </lineage>
</organism>
<dbReference type="EMBL" id="MJEH01000061">
    <property type="protein sequence ID" value="OEH91457.1"/>
    <property type="molecule type" value="Genomic_DNA"/>
</dbReference>
<keyword evidence="2" id="KW-1185">Reference proteome</keyword>
<dbReference type="SUPFAM" id="SSF53067">
    <property type="entry name" value="Actin-like ATPase domain"/>
    <property type="match status" value="1"/>
</dbReference>
<name>A0A1E5LBJ4_9BACI</name>
<proteinExistence type="predicted"/>
<dbReference type="InterPro" id="IPR043129">
    <property type="entry name" value="ATPase_NBD"/>
</dbReference>
<protein>
    <recommendedName>
        <fullName evidence="3">Pilus assembly protein PilM</fullName>
    </recommendedName>
</protein>
<reference evidence="1 2" key="1">
    <citation type="submission" date="2016-08" db="EMBL/GenBank/DDBJ databases">
        <title>Genome of Bacillus solimangrovi GH2-4.</title>
        <authorList>
            <person name="Lim S."/>
            <person name="Kim B.-C."/>
        </authorList>
    </citation>
    <scope>NUCLEOTIDE SEQUENCE [LARGE SCALE GENOMIC DNA]</scope>
    <source>
        <strain evidence="1 2">GH2-4</strain>
    </source>
</reference>
<dbReference type="Gene3D" id="3.30.420.40">
    <property type="match status" value="2"/>
</dbReference>
<accession>A0A1E5LBJ4</accession>
<evidence type="ECO:0000313" key="2">
    <source>
        <dbReference type="Proteomes" id="UP000095209"/>
    </source>
</evidence>
<evidence type="ECO:0000313" key="1">
    <source>
        <dbReference type="EMBL" id="OEH91457.1"/>
    </source>
</evidence>
<sequence>MTMVLRMIKNKNPVSIVMKDHVIRCVSTKLSANKLTIKQYGERYIPSGIIREGRIVDRDTLIMILEECVEEWNIKKQYVSFVVPDTYIIMRKISVDGDLEGEEIRGELFLEIGSTIHLPFENPVFDFHIIEHEEDKTNLLLFAAPLNIVEEYIDVFEEVHLNPLAADISSLAIYRLYHSLMQVDGSEHTLSLQFSLENIGVSIFNDHMPVFMRQISVALEELRWEVSDNELVWKGEPEVLMSQLEDAFMEIEKVINFYQYSVNHGKEQITRILLTGDHPLYENIIARLEKQFEMPIDVINPELILTDNGDPIEPKYFLPFGLALKEVR</sequence>
<dbReference type="Gene3D" id="3.30.1490.300">
    <property type="match status" value="1"/>
</dbReference>
<dbReference type="PANTHER" id="PTHR32432:SF3">
    <property type="entry name" value="ETHANOLAMINE UTILIZATION PROTEIN EUTJ"/>
    <property type="match status" value="1"/>
</dbReference>
<dbReference type="Pfam" id="PF11104">
    <property type="entry name" value="PilM_2"/>
    <property type="match status" value="1"/>
</dbReference>
<comment type="caution">
    <text evidence="1">The sequence shown here is derived from an EMBL/GenBank/DDBJ whole genome shotgun (WGS) entry which is preliminary data.</text>
</comment>
<dbReference type="InterPro" id="IPR005883">
    <property type="entry name" value="PilM"/>
</dbReference>
<dbReference type="InterPro" id="IPR050696">
    <property type="entry name" value="FtsA/MreB"/>
</dbReference>
<dbReference type="PIRSF" id="PIRSF019169">
    <property type="entry name" value="PilM"/>
    <property type="match status" value="1"/>
</dbReference>
<gene>
    <name evidence="1" type="ORF">BFG57_04905</name>
</gene>